<dbReference type="InterPro" id="IPR008397">
    <property type="entry name" value="Alginate_lyase_dom"/>
</dbReference>
<keyword evidence="1 3" id="KW-0732">Signal</keyword>
<protein>
    <submittedName>
        <fullName evidence="5">Alginate lyase</fullName>
    </submittedName>
</protein>
<evidence type="ECO:0000313" key="5">
    <source>
        <dbReference type="EMBL" id="ANY20220.1"/>
    </source>
</evidence>
<dbReference type="STRING" id="692370.A6F68_01708"/>
<evidence type="ECO:0000256" key="2">
    <source>
        <dbReference type="ARBA" id="ARBA00023239"/>
    </source>
</evidence>
<feature type="chain" id="PRO_5008534045" evidence="3">
    <location>
        <begin position="25"/>
        <end position="427"/>
    </location>
</feature>
<dbReference type="OrthoDB" id="7210452at2"/>
<evidence type="ECO:0000313" key="6">
    <source>
        <dbReference type="Proteomes" id="UP000092932"/>
    </source>
</evidence>
<sequence length="427" mass="46007">MPAGLSLLNIALRVLAALSITACAAPAAAQVCDGSNGYEAAAGGARTFLWTPGMLASAKATAASDPAVLARLKNDADAALGRGPYSVTHKTKLAASGDRHDYQSIGPYWWPTAGKPGGLPYSRRDGRINPERSGPQFDLDRLQNFSNDVSLLALAWHHTGDRRYAEHAAALVRVWFVDPATRMNPNFDHAQAVPGRSLGRAEGVMDAFRFVQVVEAIGLLGPSGALSDGDGEAVEAWFGDLVQWMATSPIGRAERAKTNNHGVYYDMLIGQFALYARLEPVAKTIAERFGPARIEPQFAADGTLPEELSRTRSWHYTLWTLHAAARMAQIGACIGVDVAGYRNGAGAGLRTALDRTAAVVDPEKDWGYPDIAFGDAKAMREEAELAVETFRTAAWYLADRRYEAAAMRYEESAGKSPAAYYLGPHRP</sequence>
<dbReference type="Proteomes" id="UP000092932">
    <property type="component" value="Chromosome"/>
</dbReference>
<keyword evidence="2 5" id="KW-0456">Lyase</keyword>
<feature type="signal peptide" evidence="3">
    <location>
        <begin position="1"/>
        <end position="24"/>
    </location>
</feature>
<dbReference type="AlphaFoldDB" id="A0A1B2ADI4"/>
<evidence type="ECO:0000256" key="1">
    <source>
        <dbReference type="ARBA" id="ARBA00022729"/>
    </source>
</evidence>
<organism evidence="5 6">
    <name type="scientific">Tsuneonella dongtanensis</name>
    <dbReference type="NCBI Taxonomy" id="692370"/>
    <lineage>
        <taxon>Bacteria</taxon>
        <taxon>Pseudomonadati</taxon>
        <taxon>Pseudomonadota</taxon>
        <taxon>Alphaproteobacteria</taxon>
        <taxon>Sphingomonadales</taxon>
        <taxon>Erythrobacteraceae</taxon>
        <taxon>Tsuneonella</taxon>
    </lineage>
</organism>
<dbReference type="Gene3D" id="1.50.10.100">
    <property type="entry name" value="Chondroitin AC/alginate lyase"/>
    <property type="match status" value="1"/>
</dbReference>
<accession>A0A1B2ADI4</accession>
<reference evidence="5 6" key="1">
    <citation type="submission" date="2016-07" db="EMBL/GenBank/DDBJ databases">
        <title>Complete genome sequence of Altererythrobacter dongtanensis KCTC 22672, a type strain with esterase isolated from tidal flat.</title>
        <authorList>
            <person name="Cheng H."/>
            <person name="Wu Y.-H."/>
            <person name="Zhou P."/>
            <person name="Huo Y.-Y."/>
            <person name="Wang C.-S."/>
            <person name="Xu X.-W."/>
        </authorList>
    </citation>
    <scope>NUCLEOTIDE SEQUENCE [LARGE SCALE GENOMIC DNA]</scope>
    <source>
        <strain evidence="5 6">KCTC 22672</strain>
    </source>
</reference>
<dbReference type="EMBL" id="CP016591">
    <property type="protein sequence ID" value="ANY20220.1"/>
    <property type="molecule type" value="Genomic_DNA"/>
</dbReference>
<dbReference type="SUPFAM" id="SSF48230">
    <property type="entry name" value="Chondroitin AC/alginate lyase"/>
    <property type="match status" value="1"/>
</dbReference>
<dbReference type="RefSeq" id="WP_067678558.1">
    <property type="nucleotide sequence ID" value="NZ_CP016591.1"/>
</dbReference>
<gene>
    <name evidence="5" type="ORF">A6F68_01708</name>
</gene>
<dbReference type="GO" id="GO:0042597">
    <property type="term" value="C:periplasmic space"/>
    <property type="evidence" value="ECO:0007669"/>
    <property type="project" value="InterPro"/>
</dbReference>
<dbReference type="InterPro" id="IPR008929">
    <property type="entry name" value="Chondroitin_lyas"/>
</dbReference>
<evidence type="ECO:0000256" key="3">
    <source>
        <dbReference type="SAM" id="SignalP"/>
    </source>
</evidence>
<name>A0A1B2ADI4_9SPHN</name>
<dbReference type="KEGG" id="ado:A6F68_01708"/>
<keyword evidence="6" id="KW-1185">Reference proteome</keyword>
<proteinExistence type="predicted"/>
<dbReference type="Pfam" id="PF05426">
    <property type="entry name" value="Alginate_lyase"/>
    <property type="match status" value="1"/>
</dbReference>
<feature type="domain" description="Alginate lyase" evidence="4">
    <location>
        <begin position="86"/>
        <end position="366"/>
    </location>
</feature>
<evidence type="ECO:0000259" key="4">
    <source>
        <dbReference type="Pfam" id="PF05426"/>
    </source>
</evidence>
<dbReference type="GO" id="GO:0016829">
    <property type="term" value="F:lyase activity"/>
    <property type="evidence" value="ECO:0007669"/>
    <property type="project" value="UniProtKB-KW"/>
</dbReference>